<dbReference type="Pfam" id="PF00044">
    <property type="entry name" value="Gp_dh_N"/>
    <property type="match status" value="1"/>
</dbReference>
<reference evidence="5" key="1">
    <citation type="journal article" date="2007" name="Science">
        <title>Draft genome of the filarial nematode parasite Brugia malayi.</title>
        <authorList>
            <person name="Ghedin E."/>
            <person name="Wang S."/>
            <person name="Spiro D."/>
            <person name="Caler E."/>
            <person name="Zhao Q."/>
            <person name="Crabtree J."/>
            <person name="Allen J.E."/>
            <person name="Delcher A.L."/>
            <person name="Guiliano D.B."/>
            <person name="Miranda-Saavedra D."/>
            <person name="Angiuoli S.V."/>
            <person name="Creasy T."/>
            <person name="Amedeo P."/>
            <person name="Haas B."/>
            <person name="El-Sayed N.M."/>
            <person name="Wortman J.R."/>
            <person name="Feldblyum T."/>
            <person name="Tallon L."/>
            <person name="Schatz M."/>
            <person name="Shumway M."/>
            <person name="Koo H."/>
            <person name="Salzberg S.L."/>
            <person name="Schobel S."/>
            <person name="Pertea M."/>
            <person name="Pop M."/>
            <person name="White O."/>
            <person name="Barton G.J."/>
            <person name="Carlow C.K."/>
            <person name="Crawford M.J."/>
            <person name="Daub J."/>
            <person name="Dimmic M.W."/>
            <person name="Estes C.F."/>
            <person name="Foster J.M."/>
            <person name="Ganatra M."/>
            <person name="Gregory W.F."/>
            <person name="Johnson N.M."/>
            <person name="Jin J."/>
            <person name="Komuniecki R."/>
            <person name="Korf I."/>
            <person name="Kumar S."/>
            <person name="Laney S."/>
            <person name="Li B.W."/>
            <person name="Li W."/>
            <person name="Lindblom T.H."/>
            <person name="Lustigman S."/>
            <person name="Ma D."/>
            <person name="Maina C.V."/>
            <person name="Martin D.M."/>
            <person name="McCarter J.P."/>
            <person name="McReynolds L."/>
            <person name="Mitreva M."/>
            <person name="Nutman T.B."/>
            <person name="Parkinson J."/>
            <person name="Peregrin-Alvarez J.M."/>
            <person name="Poole C."/>
            <person name="Ren Q."/>
            <person name="Saunders L."/>
            <person name="Sluder A.E."/>
            <person name="Smith K."/>
            <person name="Stanke M."/>
            <person name="Unnasch T.R."/>
            <person name="Ware J."/>
            <person name="Wei A.D."/>
            <person name="Weil G."/>
            <person name="Williams D.J."/>
            <person name="Zhang Y."/>
            <person name="Williams S.A."/>
            <person name="Fraser-Liggett C."/>
            <person name="Slatko B."/>
            <person name="Blaxter M.L."/>
            <person name="Scott A.L."/>
        </authorList>
    </citation>
    <scope>NUCLEOTIDE SEQUENCE</scope>
    <source>
        <strain evidence="5">FR3</strain>
    </source>
</reference>
<evidence type="ECO:0000313" key="5">
    <source>
        <dbReference type="EMBL" id="CDP97883.1"/>
    </source>
</evidence>
<proteinExistence type="inferred from homology"/>
<comment type="similarity">
    <text evidence="1">Belongs to the glyceraldehyde-3-phosphate dehydrogenase family.</text>
</comment>
<dbReference type="GO" id="GO:0051287">
    <property type="term" value="F:NAD binding"/>
    <property type="evidence" value="ECO:0007669"/>
    <property type="project" value="InterPro"/>
</dbReference>
<dbReference type="SUPFAM" id="SSF51735">
    <property type="entry name" value="NAD(P)-binding Rossmann-fold domains"/>
    <property type="match status" value="1"/>
</dbReference>
<reference evidence="5" key="2">
    <citation type="submission" date="2012-12" db="EMBL/GenBank/DDBJ databases">
        <authorList>
            <person name="Gao Y.W."/>
            <person name="Fan S.T."/>
            <person name="Sun H.T."/>
            <person name="Wang Z."/>
            <person name="Gao X.L."/>
            <person name="Li Y.G."/>
            <person name="Wang T.C."/>
            <person name="Zhang K."/>
            <person name="Xu W.W."/>
            <person name="Yu Z.J."/>
            <person name="Xia X.Z."/>
        </authorList>
    </citation>
    <scope>NUCLEOTIDE SEQUENCE</scope>
    <source>
        <strain evidence="5">FR3</strain>
    </source>
</reference>
<dbReference type="GO" id="GO:0004365">
    <property type="term" value="F:glyceraldehyde-3-phosphate dehydrogenase (NAD+) (phosphorylating) activity"/>
    <property type="evidence" value="ECO:0007669"/>
    <property type="project" value="UniProtKB-EC"/>
</dbReference>
<feature type="domain" description="Glyceraldehyde 3-phosphate dehydrogenase NAD(P) binding" evidence="4">
    <location>
        <begin position="5"/>
        <end position="49"/>
    </location>
</feature>
<dbReference type="PANTHER" id="PTHR10836:SF76">
    <property type="entry name" value="GLYCERALDEHYDE-3-PHOSPHATE DEHYDROGENASE-RELATED"/>
    <property type="match status" value="1"/>
</dbReference>
<evidence type="ECO:0000259" key="4">
    <source>
        <dbReference type="Pfam" id="PF00044"/>
    </source>
</evidence>
<accession>A0A0J9XYF5</accession>
<evidence type="ECO:0000256" key="2">
    <source>
        <dbReference type="ARBA" id="ARBA00023002"/>
    </source>
</evidence>
<evidence type="ECO:0000256" key="1">
    <source>
        <dbReference type="ARBA" id="ARBA00007406"/>
    </source>
</evidence>
<dbReference type="AlphaFoldDB" id="A0A0J9XYF5"/>
<comment type="catalytic activity">
    <reaction evidence="3">
        <text>D-glyceraldehyde 3-phosphate + phosphate + NAD(+) = (2R)-3-phospho-glyceroyl phosphate + NADH + H(+)</text>
        <dbReference type="Rhea" id="RHEA:10300"/>
        <dbReference type="ChEBI" id="CHEBI:15378"/>
        <dbReference type="ChEBI" id="CHEBI:43474"/>
        <dbReference type="ChEBI" id="CHEBI:57540"/>
        <dbReference type="ChEBI" id="CHEBI:57604"/>
        <dbReference type="ChEBI" id="CHEBI:57945"/>
        <dbReference type="ChEBI" id="CHEBI:59776"/>
        <dbReference type="EC" id="1.2.1.12"/>
    </reaction>
</comment>
<dbReference type="PANTHER" id="PTHR10836">
    <property type="entry name" value="GLYCERALDEHYDE 3-PHOSPHATE DEHYDROGENASE"/>
    <property type="match status" value="1"/>
</dbReference>
<evidence type="ECO:0000256" key="3">
    <source>
        <dbReference type="ARBA" id="ARBA00047698"/>
    </source>
</evidence>
<dbReference type="EMBL" id="LN856992">
    <property type="protein sequence ID" value="CDP97883.1"/>
    <property type="molecule type" value="Genomic_DNA"/>
</dbReference>
<gene>
    <name evidence="5 6" type="ORF">Bm4971</name>
    <name evidence="5" type="ORF">BM_Bm4971</name>
</gene>
<dbReference type="WormBase" id="Bm4971a">
    <property type="protein sequence ID" value="BM29088"/>
    <property type="gene ID" value="WBGene00225232"/>
</dbReference>
<keyword evidence="2" id="KW-0560">Oxidoreductase</keyword>
<dbReference type="InterPro" id="IPR020828">
    <property type="entry name" value="GlycerAld_3-P_DH_NAD(P)-bd"/>
</dbReference>
<protein>
    <submittedName>
        <fullName evidence="5">Bm4971, isoform a</fullName>
    </submittedName>
</protein>
<sequence length="49" mass="5552">MSKPKVGINGFGRIGRLVLRAAVEKDTVDVVAVNDPFINIDYMVYMFKY</sequence>
<dbReference type="GO" id="GO:0005829">
    <property type="term" value="C:cytosol"/>
    <property type="evidence" value="ECO:0007669"/>
    <property type="project" value="TreeGrafter"/>
</dbReference>
<evidence type="ECO:0000313" key="6">
    <source>
        <dbReference type="WormBase" id="Bm4971a"/>
    </source>
</evidence>
<dbReference type="GO" id="GO:0006096">
    <property type="term" value="P:glycolytic process"/>
    <property type="evidence" value="ECO:0007669"/>
    <property type="project" value="TreeGrafter"/>
</dbReference>
<dbReference type="InterPro" id="IPR036291">
    <property type="entry name" value="NAD(P)-bd_dom_sf"/>
</dbReference>
<dbReference type="Gene3D" id="3.40.50.720">
    <property type="entry name" value="NAD(P)-binding Rossmann-like Domain"/>
    <property type="match status" value="1"/>
</dbReference>
<organism evidence="5">
    <name type="scientific">Brugia malayi</name>
    <name type="common">Filarial nematode worm</name>
    <dbReference type="NCBI Taxonomy" id="6279"/>
    <lineage>
        <taxon>Eukaryota</taxon>
        <taxon>Metazoa</taxon>
        <taxon>Ecdysozoa</taxon>
        <taxon>Nematoda</taxon>
        <taxon>Chromadorea</taxon>
        <taxon>Rhabditida</taxon>
        <taxon>Spirurina</taxon>
        <taxon>Spiruromorpha</taxon>
        <taxon>Filarioidea</taxon>
        <taxon>Onchocercidae</taxon>
        <taxon>Brugia</taxon>
    </lineage>
</organism>
<name>A0A0J9XYF5_BRUMA</name>
<dbReference type="InterPro" id="IPR020831">
    <property type="entry name" value="GlycerAld/Erythrose_P_DH"/>
</dbReference>